<organism evidence="3 4">
    <name type="scientific">Ceriporiopsis subvermispora (strain B)</name>
    <name type="common">White-rot fungus</name>
    <name type="synonym">Gelatoporia subvermispora</name>
    <dbReference type="NCBI Taxonomy" id="914234"/>
    <lineage>
        <taxon>Eukaryota</taxon>
        <taxon>Fungi</taxon>
        <taxon>Dikarya</taxon>
        <taxon>Basidiomycota</taxon>
        <taxon>Agaricomycotina</taxon>
        <taxon>Agaricomycetes</taxon>
        <taxon>Polyporales</taxon>
        <taxon>Gelatoporiaceae</taxon>
        <taxon>Gelatoporia</taxon>
    </lineage>
</organism>
<keyword evidence="2" id="KW-0812">Transmembrane</keyword>
<dbReference type="OrthoDB" id="3268736at2759"/>
<dbReference type="EMBL" id="KB445793">
    <property type="protein sequence ID" value="EMD39542.1"/>
    <property type="molecule type" value="Genomic_DNA"/>
</dbReference>
<evidence type="ECO:0000313" key="3">
    <source>
        <dbReference type="EMBL" id="EMD39542.1"/>
    </source>
</evidence>
<dbReference type="AlphaFoldDB" id="M2RM43"/>
<evidence type="ECO:0000313" key="4">
    <source>
        <dbReference type="Proteomes" id="UP000016930"/>
    </source>
</evidence>
<accession>M2RM43</accession>
<protein>
    <submittedName>
        <fullName evidence="3">Uncharacterized protein</fullName>
    </submittedName>
</protein>
<feature type="transmembrane region" description="Helical" evidence="2">
    <location>
        <begin position="159"/>
        <end position="183"/>
    </location>
</feature>
<sequence length="346" mass="37085">MYNGTWHDSTTNDATYSASVTFSELSQSAGTEIWVYGALPDWPQHTLISNLSFELDGATVGNPVFWGNSTNDDVSSQSNFSYNVLLYHQDSLSAESHEFTLLNNPGNSLVLFDYMIYTAIDETPMDTIPTSLSTSSFSASTAGSSELGAKSSGLSHANVTVIVVVTVVGSTLALIIIGAMWYWRRWRWRRVTVRSIISSSSVNSIPGADIAYANAIPPPAYEAVQSRSGTPTPEIVSTTQEIAINASATEKNRPMSLRNPVEKAARPNIPSNGRASPYDPPRARAEAAASPSQYMSTQMQEYAGDRTSALLPNTDTSGDMILDGERRAASQEVSTTVTVASGGSAN</sequence>
<proteinExistence type="predicted"/>
<keyword evidence="4" id="KW-1185">Reference proteome</keyword>
<feature type="region of interest" description="Disordered" evidence="1">
    <location>
        <begin position="246"/>
        <end position="346"/>
    </location>
</feature>
<dbReference type="HOGENOM" id="CLU_801673_0_0_1"/>
<evidence type="ECO:0000256" key="2">
    <source>
        <dbReference type="SAM" id="Phobius"/>
    </source>
</evidence>
<keyword evidence="2" id="KW-1133">Transmembrane helix</keyword>
<gene>
    <name evidence="3" type="ORF">CERSUDRAFT_71442</name>
</gene>
<name>M2RM43_CERS8</name>
<keyword evidence="2" id="KW-0472">Membrane</keyword>
<evidence type="ECO:0000256" key="1">
    <source>
        <dbReference type="SAM" id="MobiDB-lite"/>
    </source>
</evidence>
<feature type="compositionally biased region" description="Polar residues" evidence="1">
    <location>
        <begin position="331"/>
        <end position="346"/>
    </location>
</feature>
<reference evidence="3 4" key="1">
    <citation type="journal article" date="2012" name="Proc. Natl. Acad. Sci. U.S.A.">
        <title>Comparative genomics of Ceriporiopsis subvermispora and Phanerochaete chrysosporium provide insight into selective ligninolysis.</title>
        <authorList>
            <person name="Fernandez-Fueyo E."/>
            <person name="Ruiz-Duenas F.J."/>
            <person name="Ferreira P."/>
            <person name="Floudas D."/>
            <person name="Hibbett D.S."/>
            <person name="Canessa P."/>
            <person name="Larrondo L.F."/>
            <person name="James T.Y."/>
            <person name="Seelenfreund D."/>
            <person name="Lobos S."/>
            <person name="Polanco R."/>
            <person name="Tello M."/>
            <person name="Honda Y."/>
            <person name="Watanabe T."/>
            <person name="Watanabe T."/>
            <person name="Ryu J.S."/>
            <person name="Kubicek C.P."/>
            <person name="Schmoll M."/>
            <person name="Gaskell J."/>
            <person name="Hammel K.E."/>
            <person name="St John F.J."/>
            <person name="Vanden Wymelenberg A."/>
            <person name="Sabat G."/>
            <person name="Splinter BonDurant S."/>
            <person name="Syed K."/>
            <person name="Yadav J.S."/>
            <person name="Doddapaneni H."/>
            <person name="Subramanian V."/>
            <person name="Lavin J.L."/>
            <person name="Oguiza J.A."/>
            <person name="Perez G."/>
            <person name="Pisabarro A.G."/>
            <person name="Ramirez L."/>
            <person name="Santoyo F."/>
            <person name="Master E."/>
            <person name="Coutinho P.M."/>
            <person name="Henrissat B."/>
            <person name="Lombard V."/>
            <person name="Magnuson J.K."/>
            <person name="Kuees U."/>
            <person name="Hori C."/>
            <person name="Igarashi K."/>
            <person name="Samejima M."/>
            <person name="Held B.W."/>
            <person name="Barry K.W."/>
            <person name="LaButti K.M."/>
            <person name="Lapidus A."/>
            <person name="Lindquist E.A."/>
            <person name="Lucas S.M."/>
            <person name="Riley R."/>
            <person name="Salamov A.A."/>
            <person name="Hoffmeister D."/>
            <person name="Schwenk D."/>
            <person name="Hadar Y."/>
            <person name="Yarden O."/>
            <person name="de Vries R.P."/>
            <person name="Wiebenga A."/>
            <person name="Stenlid J."/>
            <person name="Eastwood D."/>
            <person name="Grigoriev I.V."/>
            <person name="Berka R.M."/>
            <person name="Blanchette R.A."/>
            <person name="Kersten P."/>
            <person name="Martinez A.T."/>
            <person name="Vicuna R."/>
            <person name="Cullen D."/>
        </authorList>
    </citation>
    <scope>NUCLEOTIDE SEQUENCE [LARGE SCALE GENOMIC DNA]</scope>
    <source>
        <strain evidence="3 4">B</strain>
    </source>
</reference>
<dbReference type="Proteomes" id="UP000016930">
    <property type="component" value="Unassembled WGS sequence"/>
</dbReference>